<protein>
    <recommendedName>
        <fullName evidence="4">VCBS repeat-containing protein</fullName>
    </recommendedName>
</protein>
<dbReference type="EMBL" id="BJUW01000001">
    <property type="protein sequence ID" value="GEK84930.1"/>
    <property type="molecule type" value="Genomic_DNA"/>
</dbReference>
<organism evidence="2 3">
    <name type="scientific">Microbacterium aerolatum</name>
    <dbReference type="NCBI Taxonomy" id="153731"/>
    <lineage>
        <taxon>Bacteria</taxon>
        <taxon>Bacillati</taxon>
        <taxon>Actinomycetota</taxon>
        <taxon>Actinomycetes</taxon>
        <taxon>Micrococcales</taxon>
        <taxon>Microbacteriaceae</taxon>
        <taxon>Microbacterium</taxon>
    </lineage>
</organism>
<evidence type="ECO:0008006" key="4">
    <source>
        <dbReference type="Google" id="ProtNLM"/>
    </source>
</evidence>
<dbReference type="InterPro" id="IPR013517">
    <property type="entry name" value="FG-GAP"/>
</dbReference>
<dbReference type="PANTHER" id="PTHR44103">
    <property type="entry name" value="PROPROTEIN CONVERTASE P"/>
    <property type="match status" value="1"/>
</dbReference>
<dbReference type="Pfam" id="PF13517">
    <property type="entry name" value="FG-GAP_3"/>
    <property type="match status" value="2"/>
</dbReference>
<keyword evidence="1" id="KW-0732">Signal</keyword>
<dbReference type="SUPFAM" id="SSF69318">
    <property type="entry name" value="Integrin alpha N-terminal domain"/>
    <property type="match status" value="2"/>
</dbReference>
<evidence type="ECO:0000313" key="3">
    <source>
        <dbReference type="Proteomes" id="UP000321225"/>
    </source>
</evidence>
<evidence type="ECO:0000256" key="1">
    <source>
        <dbReference type="ARBA" id="ARBA00022729"/>
    </source>
</evidence>
<dbReference type="Proteomes" id="UP000321225">
    <property type="component" value="Unassembled WGS sequence"/>
</dbReference>
<accession>A0A511A9Q6</accession>
<proteinExistence type="predicted"/>
<comment type="caution">
    <text evidence="2">The sequence shown here is derived from an EMBL/GenBank/DDBJ whole genome shotgun (WGS) entry which is preliminary data.</text>
</comment>
<reference evidence="2 3" key="1">
    <citation type="submission" date="2019-07" db="EMBL/GenBank/DDBJ databases">
        <title>Whole genome shotgun sequence of Microbacterium aerolatum NBRC 103071.</title>
        <authorList>
            <person name="Hosoyama A."/>
            <person name="Uohara A."/>
            <person name="Ohji S."/>
            <person name="Ichikawa N."/>
        </authorList>
    </citation>
    <scope>NUCLEOTIDE SEQUENCE [LARGE SCALE GENOMIC DNA]</scope>
    <source>
        <strain evidence="2 3">NBRC 103071</strain>
    </source>
</reference>
<dbReference type="PANTHER" id="PTHR44103:SF1">
    <property type="entry name" value="PROPROTEIN CONVERTASE P"/>
    <property type="match status" value="1"/>
</dbReference>
<name>A0A511A9Q6_9MICO</name>
<evidence type="ECO:0000313" key="2">
    <source>
        <dbReference type="EMBL" id="GEK84930.1"/>
    </source>
</evidence>
<dbReference type="AlphaFoldDB" id="A0A511A9Q6"/>
<gene>
    <name evidence="2" type="ORF">MAE01_01060</name>
</gene>
<keyword evidence="3" id="KW-1185">Reference proteome</keyword>
<sequence>MPRFLAVFIAVTAVVVGTVAPFELATASASVSASTSQARSLSDPAKSSIAKTSLAGFNAGNIISDAVFTNKSTMTEAQIQSFFNSKVSKCVVGKDEDGKPYVCLKDFKITSVNRVADAYCDGYTGAANESAARIIYRVAQSCDINPQVLIVMLQKEQGLVTHVWPSAWRYNIALGQGCPDTAPCDPGYIGFFHQIYGAARQMQMYMEGRWFNWYAPGNTWQIQYHPDRDRCGTGAVHVANKATSALYYYTPYQPNAAALRANYGEGDTCSSYGNRNFYNYFTDWFGSTQKPAAPAVTVSPLVDLNSTNYVVAADTSGTVWAYAYAKSNWASRVKLTSGLGALSRFFSIGDLTGDMRRDFVAVDAKGQPRLVPGGAGTALGAPTALPGDWSGVIDVIPAGDFNKDGVEDVFSLTASGQLHLRAGNGLGGFAPPTLVGVGWSTMTTILGGVDFDGNGTSDIVARDGKGKLYLYPGTGKGSWGRSVQIGNGWSSMSDIFIPGDFNGDGRADLLAHGADGGLVLYKGTGGGGLAKVGAVGSGWQTMVAKSSGGLKITAPPVPPAGIGNVNGAGGVDIVAAASNGEAFIYGGSGTGGFTSRSKIGNGWGAGDTIVQLGDFDRSGTSDFGRIDAAGNFYLYRGAVGGGFAAPVRIGHGWSGFVHVLGGMDFDGDRIVDTLAVDRAGAMYLYRGSGKGAWIGAPVQVGNGWGTADPVFYAGDFDGDGRGDVIARMSDGTLRLYPIDGGSKWGVPRQIGNGWGAFSNVFTPGDFNGDGAADLIATLPSGLMYLYPGTGSGQFRARSHIGNGWAAMNPVG</sequence>
<dbReference type="InterPro" id="IPR028994">
    <property type="entry name" value="Integrin_alpha_N"/>
</dbReference>